<dbReference type="EMBL" id="BGPR01105223">
    <property type="protein sequence ID" value="GBM72381.1"/>
    <property type="molecule type" value="Genomic_DNA"/>
</dbReference>
<dbReference type="AlphaFoldDB" id="A0A4Y2I3N3"/>
<proteinExistence type="predicted"/>
<name>A0A4Y2I3N3_ARAVE</name>
<organism evidence="1 2">
    <name type="scientific">Araneus ventricosus</name>
    <name type="common">Orbweaver spider</name>
    <name type="synonym">Epeira ventricosa</name>
    <dbReference type="NCBI Taxonomy" id="182803"/>
    <lineage>
        <taxon>Eukaryota</taxon>
        <taxon>Metazoa</taxon>
        <taxon>Ecdysozoa</taxon>
        <taxon>Arthropoda</taxon>
        <taxon>Chelicerata</taxon>
        <taxon>Arachnida</taxon>
        <taxon>Araneae</taxon>
        <taxon>Araneomorphae</taxon>
        <taxon>Entelegynae</taxon>
        <taxon>Araneoidea</taxon>
        <taxon>Araneidae</taxon>
        <taxon>Araneus</taxon>
    </lineage>
</organism>
<accession>A0A4Y2I3N3</accession>
<reference evidence="1 2" key="1">
    <citation type="journal article" date="2019" name="Sci. Rep.">
        <title>Orb-weaving spider Araneus ventricosus genome elucidates the spidroin gene catalogue.</title>
        <authorList>
            <person name="Kono N."/>
            <person name="Nakamura H."/>
            <person name="Ohtoshi R."/>
            <person name="Moran D.A.P."/>
            <person name="Shinohara A."/>
            <person name="Yoshida Y."/>
            <person name="Fujiwara M."/>
            <person name="Mori M."/>
            <person name="Tomita M."/>
            <person name="Arakawa K."/>
        </authorList>
    </citation>
    <scope>NUCLEOTIDE SEQUENCE [LARGE SCALE GENOMIC DNA]</scope>
</reference>
<gene>
    <name evidence="1" type="ORF">AVEN_3558_1</name>
</gene>
<dbReference type="Proteomes" id="UP000499080">
    <property type="component" value="Unassembled WGS sequence"/>
</dbReference>
<protein>
    <submittedName>
        <fullName evidence="1">Uncharacterized protein</fullName>
    </submittedName>
</protein>
<keyword evidence="2" id="KW-1185">Reference proteome</keyword>
<sequence>MLTIKTVDQCALQQPTVRCCTRSHFPSKPTMDVGQFLKNILQEINPSLHVEFRRIQTISRCFKLSPTNKDPILHFSHETEFMNFNICQPSGVGATTKVI</sequence>
<comment type="caution">
    <text evidence="1">The sequence shown here is derived from an EMBL/GenBank/DDBJ whole genome shotgun (WGS) entry which is preliminary data.</text>
</comment>
<evidence type="ECO:0000313" key="1">
    <source>
        <dbReference type="EMBL" id="GBM72381.1"/>
    </source>
</evidence>
<evidence type="ECO:0000313" key="2">
    <source>
        <dbReference type="Proteomes" id="UP000499080"/>
    </source>
</evidence>